<feature type="domain" description="Methylmalonyl-CoA mutase alpha/beta chain catalytic" evidence="8">
    <location>
        <begin position="244"/>
        <end position="496"/>
    </location>
</feature>
<evidence type="ECO:0000256" key="3">
    <source>
        <dbReference type="ARBA" id="ARBA00011870"/>
    </source>
</evidence>
<dbReference type="SUPFAM" id="SSF51703">
    <property type="entry name" value="Cobalamin (vitamin B12)-dependent enzymes"/>
    <property type="match status" value="1"/>
</dbReference>
<evidence type="ECO:0000256" key="6">
    <source>
        <dbReference type="ARBA" id="ARBA00023285"/>
    </source>
</evidence>
<dbReference type="Proteomes" id="UP000256913">
    <property type="component" value="Unassembled WGS sequence"/>
</dbReference>
<dbReference type="Pfam" id="PF01642">
    <property type="entry name" value="MM_CoA_mutase"/>
    <property type="match status" value="2"/>
</dbReference>
<evidence type="ECO:0000256" key="7">
    <source>
        <dbReference type="SAM" id="MobiDB-lite"/>
    </source>
</evidence>
<name>A0A3D9ZQL1_9ACTN</name>
<comment type="caution">
    <text evidence="9">The sequence shown here is derived from an EMBL/GenBank/DDBJ whole genome shotgun (WGS) entry which is preliminary data.</text>
</comment>
<dbReference type="PANTHER" id="PTHR48101">
    <property type="entry name" value="METHYLMALONYL-COA MUTASE, MITOCHONDRIAL-RELATED"/>
    <property type="match status" value="1"/>
</dbReference>
<keyword evidence="5" id="KW-0413">Isomerase</keyword>
<reference evidence="9 10" key="1">
    <citation type="submission" date="2018-08" db="EMBL/GenBank/DDBJ databases">
        <title>Sequencing the genomes of 1000 actinobacteria strains.</title>
        <authorList>
            <person name="Klenk H.-P."/>
        </authorList>
    </citation>
    <scope>NUCLEOTIDE SEQUENCE [LARGE SCALE GENOMIC DNA]</scope>
    <source>
        <strain evidence="9 10">DSM 44099</strain>
    </source>
</reference>
<feature type="region of interest" description="Disordered" evidence="7">
    <location>
        <begin position="195"/>
        <end position="232"/>
    </location>
</feature>
<dbReference type="GO" id="GO:0005737">
    <property type="term" value="C:cytoplasm"/>
    <property type="evidence" value="ECO:0007669"/>
    <property type="project" value="TreeGrafter"/>
</dbReference>
<comment type="cofactor">
    <cofactor evidence="1">
        <name>adenosylcob(III)alamin</name>
        <dbReference type="ChEBI" id="CHEBI:18408"/>
    </cofactor>
</comment>
<evidence type="ECO:0000259" key="8">
    <source>
        <dbReference type="Pfam" id="PF01642"/>
    </source>
</evidence>
<protein>
    <submittedName>
        <fullName evidence="9">Heterodimeric methylmalonyl-CoA mutase small subunit</fullName>
    </submittedName>
</protein>
<keyword evidence="4" id="KW-0846">Cobalamin</keyword>
<dbReference type="PANTHER" id="PTHR48101:SF4">
    <property type="entry name" value="METHYLMALONYL-COA MUTASE, MITOCHONDRIAL"/>
    <property type="match status" value="1"/>
</dbReference>
<dbReference type="InterPro" id="IPR036724">
    <property type="entry name" value="Cobalamin-bd_sf"/>
</dbReference>
<dbReference type="OrthoDB" id="9762378at2"/>
<dbReference type="GO" id="GO:0019678">
    <property type="term" value="P:propionate metabolic process, methylmalonyl pathway"/>
    <property type="evidence" value="ECO:0007669"/>
    <property type="project" value="TreeGrafter"/>
</dbReference>
<feature type="region of interest" description="Disordered" evidence="7">
    <location>
        <begin position="492"/>
        <end position="515"/>
    </location>
</feature>
<evidence type="ECO:0000313" key="10">
    <source>
        <dbReference type="Proteomes" id="UP000256913"/>
    </source>
</evidence>
<sequence length="642" mass="66284">MTSPTDELPLAADFPAATHAQWQALALGVARKLGLAGDDTAAGEVDHLLATTTYDGIEVPPLHTRPARPAAVGAPGLAPFTRGASAAGPVVGGWDIRQRHDDPDPEATNAAVLDDLENGATSVWLRVGGSGMPAAGLAAALRGVYLDLAGVVLDAGAEFGPAADAWWHLVESSGVALDQVSGNLGADPIGWRARTGGRCGGGMGPTARDGGDSGPAAHEDSDGNAGDSGAGNGNGAGANLTADLALAARWAARCAAATPRVRAVTVDATVYHDAGGSDAQELGCAVATGVAYLRAFTDAGLDLADAFNQLEFRYAVNADQFLGIAKLRAARRLWARVAEACGLPEAGAQRQHAVTSAAMMTGRDPWVNLLRTTLAGFAASVGGAQAVTILPFDHRLGRPDRLARRMARNTQSLLLEEASLGRVVDPAGGSWYVESLTDALAERAWDWFTELERAGGITAALDAGLVAAQLDATWQRRAANLAHRRDPITGVSEFPNLGEQLPTRAPRPPEPSGGLPRHHYAEPFEELRARADGARVLLATIGPVAQHSARAGFAANLFAAGGIETVRASDNFSGRVACICGSDKAYAESVVDVVQALRAAGVRTIWLAGKPADIPGVDGYLYAGCDAAAVIRSVLHDLEVSQ</sequence>
<dbReference type="RefSeq" id="WP_116076692.1">
    <property type="nucleotide sequence ID" value="NZ_BONB01000023.1"/>
</dbReference>
<accession>A0A3D9ZQL1</accession>
<dbReference type="GO" id="GO:0031419">
    <property type="term" value="F:cobalamin binding"/>
    <property type="evidence" value="ECO:0007669"/>
    <property type="project" value="UniProtKB-KW"/>
</dbReference>
<evidence type="ECO:0000256" key="2">
    <source>
        <dbReference type="ARBA" id="ARBA00008465"/>
    </source>
</evidence>
<dbReference type="GO" id="GO:0046872">
    <property type="term" value="F:metal ion binding"/>
    <property type="evidence" value="ECO:0007669"/>
    <property type="project" value="InterPro"/>
</dbReference>
<keyword evidence="10" id="KW-1185">Reference proteome</keyword>
<dbReference type="AlphaFoldDB" id="A0A3D9ZQL1"/>
<organism evidence="9 10">
    <name type="scientific">Asanoa ferruginea</name>
    <dbReference type="NCBI Taxonomy" id="53367"/>
    <lineage>
        <taxon>Bacteria</taxon>
        <taxon>Bacillati</taxon>
        <taxon>Actinomycetota</taxon>
        <taxon>Actinomycetes</taxon>
        <taxon>Micromonosporales</taxon>
        <taxon>Micromonosporaceae</taxon>
        <taxon>Asanoa</taxon>
    </lineage>
</organism>
<feature type="domain" description="Methylmalonyl-CoA mutase alpha/beta chain catalytic" evidence="8">
    <location>
        <begin position="53"/>
        <end position="123"/>
    </location>
</feature>
<comment type="similarity">
    <text evidence="2">Belongs to the methylmalonyl-CoA mutase family.</text>
</comment>
<dbReference type="SUPFAM" id="SSF52242">
    <property type="entry name" value="Cobalamin (vitamin B12)-binding domain"/>
    <property type="match status" value="1"/>
</dbReference>
<proteinExistence type="inferred from homology"/>
<dbReference type="EMBL" id="QUMQ01000001">
    <property type="protein sequence ID" value="REF99457.1"/>
    <property type="molecule type" value="Genomic_DNA"/>
</dbReference>
<keyword evidence="6" id="KW-0170">Cobalt</keyword>
<dbReference type="CDD" id="cd03677">
    <property type="entry name" value="MM_CoA_mutase_beta"/>
    <property type="match status" value="1"/>
</dbReference>
<dbReference type="InterPro" id="IPR006099">
    <property type="entry name" value="MeMalonylCoA_mutase_a/b_cat"/>
</dbReference>
<dbReference type="GO" id="GO:0004494">
    <property type="term" value="F:methylmalonyl-CoA mutase activity"/>
    <property type="evidence" value="ECO:0007669"/>
    <property type="project" value="UniProtKB-EC"/>
</dbReference>
<evidence type="ECO:0000256" key="5">
    <source>
        <dbReference type="ARBA" id="ARBA00023235"/>
    </source>
</evidence>
<gene>
    <name evidence="9" type="ORF">DFJ67_5493</name>
</gene>
<dbReference type="InterPro" id="IPR016176">
    <property type="entry name" value="Cbl-dep_enz_cat"/>
</dbReference>
<evidence type="ECO:0000256" key="1">
    <source>
        <dbReference type="ARBA" id="ARBA00001922"/>
    </source>
</evidence>
<evidence type="ECO:0000313" key="9">
    <source>
        <dbReference type="EMBL" id="REF99457.1"/>
    </source>
</evidence>
<dbReference type="Gene3D" id="3.20.20.240">
    <property type="entry name" value="Methylmalonyl-CoA mutase"/>
    <property type="match status" value="1"/>
</dbReference>
<evidence type="ECO:0000256" key="4">
    <source>
        <dbReference type="ARBA" id="ARBA00022628"/>
    </source>
</evidence>
<comment type="subunit">
    <text evidence="3">Heterodimer of an alpha and a beta chain.</text>
</comment>
<dbReference type="Gene3D" id="3.40.50.280">
    <property type="entry name" value="Cobalamin-binding domain"/>
    <property type="match status" value="1"/>
</dbReference>